<proteinExistence type="predicted"/>
<dbReference type="VEuPathDB" id="FungiDB:EMCG_01046"/>
<dbReference type="AlphaFoldDB" id="A0A0G2JC46"/>
<comment type="caution">
    <text evidence="2">The sequence shown here is derived from an EMBL/GenBank/DDBJ whole genome shotgun (WGS) entry which is preliminary data.</text>
</comment>
<name>A0A0G2JC46_9EURO</name>
<reference evidence="3" key="1">
    <citation type="journal article" date="2015" name="PLoS Genet.">
        <title>The dynamic genome and transcriptome of the human fungal pathogen Blastomyces and close relative Emmonsia.</title>
        <authorList>
            <person name="Munoz J.F."/>
            <person name="Gauthier G.M."/>
            <person name="Desjardins C.A."/>
            <person name="Gallo J.E."/>
            <person name="Holder J."/>
            <person name="Sullivan T.D."/>
            <person name="Marty A.J."/>
            <person name="Carmen J.C."/>
            <person name="Chen Z."/>
            <person name="Ding L."/>
            <person name="Gujja S."/>
            <person name="Magrini V."/>
            <person name="Misas E."/>
            <person name="Mitreva M."/>
            <person name="Priest M."/>
            <person name="Saif S."/>
            <person name="Whiston E.A."/>
            <person name="Young S."/>
            <person name="Zeng Q."/>
            <person name="Goldman W.E."/>
            <person name="Mardis E.R."/>
            <person name="Taylor J.W."/>
            <person name="McEwen J.G."/>
            <person name="Clay O.K."/>
            <person name="Klein B.S."/>
            <person name="Cuomo C.A."/>
        </authorList>
    </citation>
    <scope>NUCLEOTIDE SEQUENCE [LARGE SCALE GENOMIC DNA]</scope>
    <source>
        <strain evidence="3">UAMH 3008</strain>
    </source>
</reference>
<accession>A0A0G2JC46</accession>
<dbReference type="EMBL" id="LCZI01000091">
    <property type="protein sequence ID" value="KKZ68596.1"/>
    <property type="molecule type" value="Genomic_DNA"/>
</dbReference>
<evidence type="ECO:0000313" key="2">
    <source>
        <dbReference type="EMBL" id="KKZ68596.1"/>
    </source>
</evidence>
<sequence>MQPAGAVPTHPLALLMDRTVRWNISGLGPTPAARRPGYEKTEGVPTPNWEAKRVADPPGTDSDSWMALLKLCPAGVVQLSPYITAVVFEWLALYKGVKIIAQDKRPWTTCREQLS</sequence>
<protein>
    <submittedName>
        <fullName evidence="2">Uncharacterized protein</fullName>
    </submittedName>
</protein>
<evidence type="ECO:0000256" key="1">
    <source>
        <dbReference type="SAM" id="MobiDB-lite"/>
    </source>
</evidence>
<evidence type="ECO:0000313" key="3">
    <source>
        <dbReference type="Proteomes" id="UP000034164"/>
    </source>
</evidence>
<organism evidence="2 3">
    <name type="scientific">[Emmonsia] crescens</name>
    <dbReference type="NCBI Taxonomy" id="73230"/>
    <lineage>
        <taxon>Eukaryota</taxon>
        <taxon>Fungi</taxon>
        <taxon>Dikarya</taxon>
        <taxon>Ascomycota</taxon>
        <taxon>Pezizomycotina</taxon>
        <taxon>Eurotiomycetes</taxon>
        <taxon>Eurotiomycetidae</taxon>
        <taxon>Onygenales</taxon>
        <taxon>Ajellomycetaceae</taxon>
        <taxon>Emergomyces</taxon>
    </lineage>
</organism>
<dbReference type="Proteomes" id="UP000034164">
    <property type="component" value="Unassembled WGS sequence"/>
</dbReference>
<gene>
    <name evidence="2" type="ORF">EMCG_01046</name>
</gene>
<feature type="region of interest" description="Disordered" evidence="1">
    <location>
        <begin position="27"/>
        <end position="59"/>
    </location>
</feature>